<evidence type="ECO:0000313" key="6">
    <source>
        <dbReference type="Proteomes" id="UP000007635"/>
    </source>
</evidence>
<dbReference type="RefSeq" id="XP_040025052.1">
    <property type="nucleotide sequence ID" value="XM_040169118.1"/>
</dbReference>
<dbReference type="Ensembl" id="ENSGACT00000000218.2">
    <property type="protein sequence ID" value="ENSGACP00000000218.1"/>
    <property type="gene ID" value="ENSGACG00000000164.2"/>
</dbReference>
<name>G3N4J8_GASAC</name>
<protein>
    <recommendedName>
        <fullName evidence="4">Thioredoxin domain-containing protein</fullName>
    </recommendedName>
</protein>
<reference evidence="5" key="3">
    <citation type="submission" date="2025-09" db="UniProtKB">
        <authorList>
            <consortium name="Ensembl"/>
        </authorList>
    </citation>
    <scope>IDENTIFICATION</scope>
</reference>
<reference evidence="5" key="2">
    <citation type="submission" date="2025-08" db="UniProtKB">
        <authorList>
            <consortium name="Ensembl"/>
        </authorList>
    </citation>
    <scope>IDENTIFICATION</scope>
</reference>
<proteinExistence type="predicted"/>
<dbReference type="GeneTree" id="ENSGT00390000002845"/>
<dbReference type="eggNOG" id="KOG2640">
    <property type="taxonomic scope" value="Eukaryota"/>
</dbReference>
<dbReference type="Bgee" id="ENSGACG00000000164">
    <property type="expression patterns" value="Expressed in liver and 13 other cell types or tissues"/>
</dbReference>
<dbReference type="OMA" id="FFTTWCQ"/>
<evidence type="ECO:0000256" key="2">
    <source>
        <dbReference type="SAM" id="Phobius"/>
    </source>
</evidence>
<keyword evidence="6" id="KW-1185">Reference proteome</keyword>
<feature type="compositionally biased region" description="Basic and acidic residues" evidence="1">
    <location>
        <begin position="40"/>
        <end position="54"/>
    </location>
</feature>
<feature type="region of interest" description="Disordered" evidence="1">
    <location>
        <begin position="89"/>
        <end position="119"/>
    </location>
</feature>
<dbReference type="InterPro" id="IPR042418">
    <property type="entry name" value="TXNDC15"/>
</dbReference>
<feature type="transmembrane region" description="Helical" evidence="2">
    <location>
        <begin position="296"/>
        <end position="314"/>
    </location>
</feature>
<organism evidence="5 6">
    <name type="scientific">Gasterosteus aculeatus aculeatus</name>
    <name type="common">three-spined stickleback</name>
    <dbReference type="NCBI Taxonomy" id="481459"/>
    <lineage>
        <taxon>Eukaryota</taxon>
        <taxon>Metazoa</taxon>
        <taxon>Chordata</taxon>
        <taxon>Craniata</taxon>
        <taxon>Vertebrata</taxon>
        <taxon>Euteleostomi</taxon>
        <taxon>Actinopterygii</taxon>
        <taxon>Neopterygii</taxon>
        <taxon>Teleostei</taxon>
        <taxon>Neoteleostei</taxon>
        <taxon>Acanthomorphata</taxon>
        <taxon>Eupercaria</taxon>
        <taxon>Perciformes</taxon>
        <taxon>Cottioidei</taxon>
        <taxon>Gasterosteales</taxon>
        <taxon>Gasterosteidae</taxon>
        <taxon>Gasterosteus</taxon>
    </lineage>
</organism>
<dbReference type="Pfam" id="PF00085">
    <property type="entry name" value="Thioredoxin"/>
    <property type="match status" value="1"/>
</dbReference>
<keyword evidence="2" id="KW-0472">Membrane</keyword>
<feature type="domain" description="Thioredoxin" evidence="4">
    <location>
        <begin position="179"/>
        <end position="263"/>
    </location>
</feature>
<feature type="chain" id="PRO_5003448036" description="Thioredoxin domain-containing protein" evidence="3">
    <location>
        <begin position="28"/>
        <end position="332"/>
    </location>
</feature>
<dbReference type="GO" id="GO:0060271">
    <property type="term" value="P:cilium assembly"/>
    <property type="evidence" value="ECO:0007669"/>
    <property type="project" value="TreeGrafter"/>
</dbReference>
<dbReference type="PANTHER" id="PTHR14684:SF2">
    <property type="entry name" value="THIOREDOXIN DOMAIN-CONTAINING PROTEIN 15"/>
    <property type="match status" value="1"/>
</dbReference>
<dbReference type="Proteomes" id="UP000007635">
    <property type="component" value="Unassembled WGS sequence"/>
</dbReference>
<dbReference type="GO" id="GO:0005929">
    <property type="term" value="C:cilium"/>
    <property type="evidence" value="ECO:0007669"/>
    <property type="project" value="TreeGrafter"/>
</dbReference>
<dbReference type="InterPro" id="IPR013766">
    <property type="entry name" value="Thioredoxin_domain"/>
</dbReference>
<accession>G3N4J8</accession>
<feature type="region of interest" description="Disordered" evidence="1">
    <location>
        <begin position="34"/>
        <end position="55"/>
    </location>
</feature>
<keyword evidence="2" id="KW-0812">Transmembrane</keyword>
<dbReference type="Gene3D" id="3.40.30.10">
    <property type="entry name" value="Glutaredoxin"/>
    <property type="match status" value="1"/>
</dbReference>
<dbReference type="SUPFAM" id="SSF52833">
    <property type="entry name" value="Thioredoxin-like"/>
    <property type="match status" value="1"/>
</dbReference>
<evidence type="ECO:0000313" key="5">
    <source>
        <dbReference type="Ensembl" id="ENSGACP00000000218.1"/>
    </source>
</evidence>
<dbReference type="STRING" id="69293.ENSGACP00000000218"/>
<evidence type="ECO:0000256" key="3">
    <source>
        <dbReference type="SAM" id="SignalP"/>
    </source>
</evidence>
<evidence type="ECO:0000259" key="4">
    <source>
        <dbReference type="Pfam" id="PF00085"/>
    </source>
</evidence>
<sequence>MRAILNKVSIPYVLLLTLMFYHSDVLGYSAVSAQGNDESQENRPRFVESEDSPPKRQFKLAEMADAVMGSVAPTAPSDIESLFPQNVRDQQAGFSPPSEESGAQCDPSGAEDVSGEPSQQVTLDMVRADIPSSEEQNATETAKTYKVTCDRRNITGVDSFTVQVLNASQDLMEFLNANGSECSVVLFFTAWCQFSASLAPHFNALPRVFPSMHFLALDASQHSSLSTRFGTVAVPNILLFQGAKPMARFNHTERTLETLTSFIGNQTGFEMGPDRNVTETDRLGPLLGVPVRSVDWLLVFSVLFIAGFTTYGILRTDSIRWLIPGQEHEHQD</sequence>
<feature type="signal peptide" evidence="3">
    <location>
        <begin position="1"/>
        <end position="27"/>
    </location>
</feature>
<dbReference type="GeneID" id="120812948"/>
<dbReference type="InterPro" id="IPR036249">
    <property type="entry name" value="Thioredoxin-like_sf"/>
</dbReference>
<keyword evidence="3" id="KW-0732">Signal</keyword>
<reference evidence="5 6" key="1">
    <citation type="journal article" date="2021" name="G3 (Bethesda)">
        <title>Improved contiguity of the threespine stickleback genome using long-read sequencing.</title>
        <authorList>
            <person name="Nath S."/>
            <person name="Shaw D.E."/>
            <person name="White M.A."/>
        </authorList>
    </citation>
    <scope>NUCLEOTIDE SEQUENCE [LARGE SCALE GENOMIC DNA]</scope>
    <source>
        <strain evidence="5 6">Lake Benthic</strain>
    </source>
</reference>
<evidence type="ECO:0000256" key="1">
    <source>
        <dbReference type="SAM" id="MobiDB-lite"/>
    </source>
</evidence>
<keyword evidence="2" id="KW-1133">Transmembrane helix</keyword>
<dbReference type="AlphaFoldDB" id="G3N4J8"/>
<dbReference type="PANTHER" id="PTHR14684">
    <property type="entry name" value="THIOREDOXIN DOMAIN-CONTAINING PROTEIN 15"/>
    <property type="match status" value="1"/>
</dbReference>
<dbReference type="RefSeq" id="XP_040025053.1">
    <property type="nucleotide sequence ID" value="XM_040169119.1"/>
</dbReference>
<dbReference type="InParanoid" id="G3N4J8"/>